<dbReference type="PIRSF" id="PIRSF001549">
    <property type="entry name" value="His-tRNA_synth"/>
    <property type="match status" value="1"/>
</dbReference>
<dbReference type="EMBL" id="FOMX01000003">
    <property type="protein sequence ID" value="SFD69590.1"/>
    <property type="molecule type" value="Genomic_DNA"/>
</dbReference>
<comment type="catalytic activity">
    <reaction evidence="8 9">
        <text>tRNA(His) + L-histidine + ATP = L-histidyl-tRNA(His) + AMP + diphosphate + H(+)</text>
        <dbReference type="Rhea" id="RHEA:17313"/>
        <dbReference type="Rhea" id="RHEA-COMP:9665"/>
        <dbReference type="Rhea" id="RHEA-COMP:9689"/>
        <dbReference type="ChEBI" id="CHEBI:15378"/>
        <dbReference type="ChEBI" id="CHEBI:30616"/>
        <dbReference type="ChEBI" id="CHEBI:33019"/>
        <dbReference type="ChEBI" id="CHEBI:57595"/>
        <dbReference type="ChEBI" id="CHEBI:78442"/>
        <dbReference type="ChEBI" id="CHEBI:78527"/>
        <dbReference type="ChEBI" id="CHEBI:456215"/>
        <dbReference type="EC" id="6.1.1.21"/>
    </reaction>
</comment>
<organism evidence="12 13">
    <name type="scientific">Nannocystis exedens</name>
    <dbReference type="NCBI Taxonomy" id="54"/>
    <lineage>
        <taxon>Bacteria</taxon>
        <taxon>Pseudomonadati</taxon>
        <taxon>Myxococcota</taxon>
        <taxon>Polyangia</taxon>
        <taxon>Nannocystales</taxon>
        <taxon>Nannocystaceae</taxon>
        <taxon>Nannocystis</taxon>
    </lineage>
</organism>
<evidence type="ECO:0000259" key="11">
    <source>
        <dbReference type="PROSITE" id="PS50862"/>
    </source>
</evidence>
<dbReference type="Gene3D" id="3.30.930.10">
    <property type="entry name" value="Bira Bifunctional Protein, Domain 2"/>
    <property type="match status" value="1"/>
</dbReference>
<comment type="subcellular location">
    <subcellularLocation>
        <location evidence="9">Cytoplasm</location>
    </subcellularLocation>
</comment>
<dbReference type="InterPro" id="IPR033656">
    <property type="entry name" value="HisRS_anticodon"/>
</dbReference>
<evidence type="ECO:0000256" key="10">
    <source>
        <dbReference type="PIRSR" id="PIRSR001549-1"/>
    </source>
</evidence>
<evidence type="ECO:0000256" key="6">
    <source>
        <dbReference type="ARBA" id="ARBA00022917"/>
    </source>
</evidence>
<dbReference type="InterPro" id="IPR041715">
    <property type="entry name" value="HisRS-like_core"/>
</dbReference>
<protein>
    <recommendedName>
        <fullName evidence="9">Histidine--tRNA ligase</fullName>
        <ecNumber evidence="9">6.1.1.21</ecNumber>
    </recommendedName>
    <alternativeName>
        <fullName evidence="9">Histidyl-tRNA synthetase</fullName>
        <shortName evidence="9">HisRS</shortName>
    </alternativeName>
</protein>
<dbReference type="CDD" id="cd00773">
    <property type="entry name" value="HisRS-like_core"/>
    <property type="match status" value="1"/>
</dbReference>
<evidence type="ECO:0000313" key="12">
    <source>
        <dbReference type="EMBL" id="SFD69590.1"/>
    </source>
</evidence>
<dbReference type="SUPFAM" id="SSF55681">
    <property type="entry name" value="Class II aaRS and biotin synthetases"/>
    <property type="match status" value="1"/>
</dbReference>
<comment type="subunit">
    <text evidence="2 9">Homodimer.</text>
</comment>
<evidence type="ECO:0000256" key="2">
    <source>
        <dbReference type="ARBA" id="ARBA00011738"/>
    </source>
</evidence>
<dbReference type="GO" id="GO:0005524">
    <property type="term" value="F:ATP binding"/>
    <property type="evidence" value="ECO:0007669"/>
    <property type="project" value="UniProtKB-UniRule"/>
</dbReference>
<gene>
    <name evidence="9" type="primary">hisS</name>
    <name evidence="12" type="ORF">SAMN02745121_01215</name>
</gene>
<keyword evidence="6 9" id="KW-0648">Protein biosynthesis</keyword>
<comment type="similarity">
    <text evidence="1 9">Belongs to the class-II aminoacyl-tRNA synthetase family.</text>
</comment>
<dbReference type="RefSeq" id="WP_170135946.1">
    <property type="nucleotide sequence ID" value="NZ_FOMX01000003.1"/>
</dbReference>
<feature type="binding site" evidence="10">
    <location>
        <position position="154"/>
    </location>
    <ligand>
        <name>L-histidine</name>
        <dbReference type="ChEBI" id="CHEBI:57595"/>
    </ligand>
</feature>
<feature type="binding site" evidence="10">
    <location>
        <position position="168"/>
    </location>
    <ligand>
        <name>L-histidine</name>
        <dbReference type="ChEBI" id="CHEBI:57595"/>
    </ligand>
</feature>
<keyword evidence="13" id="KW-1185">Reference proteome</keyword>
<keyword evidence="4 9" id="KW-0547">Nucleotide-binding</keyword>
<feature type="binding site" evidence="10">
    <location>
        <position position="331"/>
    </location>
    <ligand>
        <name>L-histidine</name>
        <dbReference type="ChEBI" id="CHEBI:57595"/>
    </ligand>
</feature>
<dbReference type="CDD" id="cd00859">
    <property type="entry name" value="HisRS_anticodon"/>
    <property type="match status" value="1"/>
</dbReference>
<keyword evidence="5 9" id="KW-0067">ATP-binding</keyword>
<keyword evidence="9" id="KW-0963">Cytoplasm</keyword>
<dbReference type="HAMAP" id="MF_00127">
    <property type="entry name" value="His_tRNA_synth"/>
    <property type="match status" value="1"/>
</dbReference>
<accession>A0A1I1UNM5</accession>
<dbReference type="InterPro" id="IPR015807">
    <property type="entry name" value="His-tRNA-ligase"/>
</dbReference>
<feature type="binding site" evidence="10">
    <location>
        <position position="172"/>
    </location>
    <ligand>
        <name>L-histidine</name>
        <dbReference type="ChEBI" id="CHEBI:57595"/>
    </ligand>
</feature>
<dbReference type="InterPro" id="IPR006195">
    <property type="entry name" value="aa-tRNA-synth_II"/>
</dbReference>
<dbReference type="GO" id="GO:0006427">
    <property type="term" value="P:histidyl-tRNA aminoacylation"/>
    <property type="evidence" value="ECO:0007669"/>
    <property type="project" value="UniProtKB-UniRule"/>
</dbReference>
<keyword evidence="3 9" id="KW-0436">Ligase</keyword>
<evidence type="ECO:0000256" key="1">
    <source>
        <dbReference type="ARBA" id="ARBA00008226"/>
    </source>
</evidence>
<feature type="binding site" evidence="10">
    <location>
        <begin position="126"/>
        <end position="128"/>
    </location>
    <ligand>
        <name>L-histidine</name>
        <dbReference type="ChEBI" id="CHEBI:57595"/>
    </ligand>
</feature>
<dbReference type="InterPro" id="IPR004154">
    <property type="entry name" value="Anticodon-bd"/>
</dbReference>
<dbReference type="Proteomes" id="UP000199400">
    <property type="component" value="Unassembled WGS sequence"/>
</dbReference>
<evidence type="ECO:0000256" key="4">
    <source>
        <dbReference type="ARBA" id="ARBA00022741"/>
    </source>
</evidence>
<dbReference type="GO" id="GO:0004821">
    <property type="term" value="F:histidine-tRNA ligase activity"/>
    <property type="evidence" value="ECO:0007669"/>
    <property type="project" value="UniProtKB-UniRule"/>
</dbReference>
<dbReference type="AlphaFoldDB" id="A0A1I1UNM5"/>
<evidence type="ECO:0000256" key="9">
    <source>
        <dbReference type="HAMAP-Rule" id="MF_00127"/>
    </source>
</evidence>
<dbReference type="Pfam" id="PF13393">
    <property type="entry name" value="tRNA-synt_His"/>
    <property type="match status" value="1"/>
</dbReference>
<dbReference type="PANTHER" id="PTHR11476:SF7">
    <property type="entry name" value="HISTIDINE--TRNA LIGASE"/>
    <property type="match status" value="1"/>
</dbReference>
<keyword evidence="7 9" id="KW-0030">Aminoacyl-tRNA synthetase</keyword>
<dbReference type="Pfam" id="PF03129">
    <property type="entry name" value="HGTP_anticodon"/>
    <property type="match status" value="1"/>
</dbReference>
<dbReference type="SUPFAM" id="SSF52954">
    <property type="entry name" value="Class II aaRS ABD-related"/>
    <property type="match status" value="1"/>
</dbReference>
<evidence type="ECO:0000256" key="8">
    <source>
        <dbReference type="ARBA" id="ARBA00047639"/>
    </source>
</evidence>
<feature type="binding site" evidence="10">
    <location>
        <begin position="335"/>
        <end position="336"/>
    </location>
    <ligand>
        <name>L-histidine</name>
        <dbReference type="ChEBI" id="CHEBI:57595"/>
    </ligand>
</feature>
<reference evidence="13" key="1">
    <citation type="submission" date="2016-10" db="EMBL/GenBank/DDBJ databases">
        <authorList>
            <person name="Varghese N."/>
            <person name="Submissions S."/>
        </authorList>
    </citation>
    <scope>NUCLEOTIDE SEQUENCE [LARGE SCALE GENOMIC DNA]</scope>
    <source>
        <strain evidence="13">ATCC 25963</strain>
    </source>
</reference>
<name>A0A1I1UNM5_9BACT</name>
<dbReference type="GO" id="GO:0005737">
    <property type="term" value="C:cytoplasm"/>
    <property type="evidence" value="ECO:0007669"/>
    <property type="project" value="UniProtKB-SubCell"/>
</dbReference>
<dbReference type="NCBIfam" id="TIGR00442">
    <property type="entry name" value="hisS"/>
    <property type="match status" value="1"/>
</dbReference>
<evidence type="ECO:0000256" key="3">
    <source>
        <dbReference type="ARBA" id="ARBA00022598"/>
    </source>
</evidence>
<dbReference type="InterPro" id="IPR004516">
    <property type="entry name" value="HisRS/HisZ"/>
</dbReference>
<proteinExistence type="inferred from homology"/>
<dbReference type="STRING" id="54.SAMN02745121_01215"/>
<feature type="domain" description="Aminoacyl-transfer RNA synthetases class-II family profile" evidence="11">
    <location>
        <begin position="25"/>
        <end position="399"/>
    </location>
</feature>
<evidence type="ECO:0000256" key="5">
    <source>
        <dbReference type="ARBA" id="ARBA00022840"/>
    </source>
</evidence>
<dbReference type="Gene3D" id="3.40.50.800">
    <property type="entry name" value="Anticodon-binding domain"/>
    <property type="match status" value="1"/>
</dbReference>
<evidence type="ECO:0000256" key="7">
    <source>
        <dbReference type="ARBA" id="ARBA00023146"/>
    </source>
</evidence>
<dbReference type="PROSITE" id="PS50862">
    <property type="entry name" value="AA_TRNA_LIGASE_II"/>
    <property type="match status" value="1"/>
</dbReference>
<dbReference type="PANTHER" id="PTHR11476">
    <property type="entry name" value="HISTIDYL-TRNA SYNTHETASE"/>
    <property type="match status" value="1"/>
</dbReference>
<sequence>MNAPKISTKPPSGMRDFLPADIARRQHVIDVVRRIYGSYGFVPLETPAIENLSTLLGKYGEEGDQLLYRLLHRRDALHRGLEAGAKLVAGLPEDARGSVGEDPSREARTDVRLYESQLADQGLRYDLTVPLARVAAQYDLPKYFKRYQIQPVWRADRPGKGRFREFYQCDVDVTGTSSLVAEAEVCGAVAEVLHALGFTDFKIRVNHRQLLRAMMHHAGIDLAHEAAALVAIDKLDKIGQGGVLEELATRGIDTETANKLMLLVLTADGEQLFGFDLNQVAQGPKTPIKRVRKQITDPIGIKALDELDELFDLLAATPAGPHIQLSLDLARGLGYYTGSIFEIAVPDLAGSLGGGGRYDNLVGMFGKKQVPAVGFSLGLERILVVMEERGMFPNLSIGPDVLLCWMEGTPRAEALRVAHSLRRQGIKVEVFPEEAKLGKQLQYADAPGVKAPVAAIVGSEELKAGQVTLKHLASGTQERVALEGAGEAVRALMRQ</sequence>
<evidence type="ECO:0000313" key="13">
    <source>
        <dbReference type="Proteomes" id="UP000199400"/>
    </source>
</evidence>
<dbReference type="InterPro" id="IPR045864">
    <property type="entry name" value="aa-tRNA-synth_II/BPL/LPL"/>
</dbReference>
<dbReference type="EC" id="6.1.1.21" evidence="9"/>
<dbReference type="InterPro" id="IPR036621">
    <property type="entry name" value="Anticodon-bd_dom_sf"/>
</dbReference>